<proteinExistence type="inferred from homology"/>
<dbReference type="EMBL" id="FWFZ01000035">
    <property type="protein sequence ID" value="SLN75379.1"/>
    <property type="molecule type" value="Genomic_DNA"/>
</dbReference>
<comment type="similarity">
    <text evidence="1">Belongs to the metallo-dependent hydrolases superfamily.</text>
</comment>
<evidence type="ECO:0000313" key="3">
    <source>
        <dbReference type="EMBL" id="SLN75379.1"/>
    </source>
</evidence>
<name>A0A1Y5TWH9_9RHOB</name>
<evidence type="ECO:0000256" key="1">
    <source>
        <dbReference type="ARBA" id="ARBA00038310"/>
    </source>
</evidence>
<dbReference type="Proteomes" id="UP000193900">
    <property type="component" value="Unassembled WGS sequence"/>
</dbReference>
<keyword evidence="3" id="KW-0378">Hydrolase</keyword>
<dbReference type="OrthoDB" id="9787654at2"/>
<dbReference type="GO" id="GO:0016787">
    <property type="term" value="F:hydrolase activity"/>
    <property type="evidence" value="ECO:0007669"/>
    <property type="project" value="UniProtKB-KW"/>
</dbReference>
<feature type="domain" description="Amidohydrolase-related" evidence="2">
    <location>
        <begin position="12"/>
        <end position="295"/>
    </location>
</feature>
<dbReference type="Pfam" id="PF04909">
    <property type="entry name" value="Amidohydro_2"/>
    <property type="match status" value="1"/>
</dbReference>
<dbReference type="PANTHER" id="PTHR43569:SF1">
    <property type="entry name" value="BLL3371 PROTEIN"/>
    <property type="match status" value="1"/>
</dbReference>
<dbReference type="InterPro" id="IPR052350">
    <property type="entry name" value="Metallo-dep_Lactonases"/>
</dbReference>
<dbReference type="SUPFAM" id="SSF51556">
    <property type="entry name" value="Metallo-dependent hydrolases"/>
    <property type="match status" value="1"/>
</dbReference>
<reference evidence="3 4" key="1">
    <citation type="submission" date="2017-03" db="EMBL/GenBank/DDBJ databases">
        <authorList>
            <person name="Afonso C.L."/>
            <person name="Miller P.J."/>
            <person name="Scott M.A."/>
            <person name="Spackman E."/>
            <person name="Goraichik I."/>
            <person name="Dimitrov K.M."/>
            <person name="Suarez D.L."/>
            <person name="Swayne D.E."/>
        </authorList>
    </citation>
    <scope>NUCLEOTIDE SEQUENCE [LARGE SCALE GENOMIC DNA]</scope>
    <source>
        <strain evidence="3 4">CECT 7023</strain>
    </source>
</reference>
<protein>
    <submittedName>
        <fullName evidence="3">Amidohydrolase</fullName>
    </submittedName>
</protein>
<organism evidence="3 4">
    <name type="scientific">Roseisalinus antarcticus</name>
    <dbReference type="NCBI Taxonomy" id="254357"/>
    <lineage>
        <taxon>Bacteria</taxon>
        <taxon>Pseudomonadati</taxon>
        <taxon>Pseudomonadota</taxon>
        <taxon>Alphaproteobacteria</taxon>
        <taxon>Rhodobacterales</taxon>
        <taxon>Roseobacteraceae</taxon>
        <taxon>Roseisalinus</taxon>
    </lineage>
</organism>
<keyword evidence="4" id="KW-1185">Reference proteome</keyword>
<gene>
    <name evidence="3" type="ORF">ROA7023_03950</name>
</gene>
<dbReference type="InterPro" id="IPR032466">
    <property type="entry name" value="Metal_Hydrolase"/>
</dbReference>
<accession>A0A1Y5TWH9</accession>
<dbReference type="InterPro" id="IPR006680">
    <property type="entry name" value="Amidohydro-rel"/>
</dbReference>
<dbReference type="PANTHER" id="PTHR43569">
    <property type="entry name" value="AMIDOHYDROLASE"/>
    <property type="match status" value="1"/>
</dbReference>
<dbReference type="AlphaFoldDB" id="A0A1Y5TWH9"/>
<evidence type="ECO:0000259" key="2">
    <source>
        <dbReference type="Pfam" id="PF04909"/>
    </source>
</evidence>
<dbReference type="RefSeq" id="WP_085880677.1">
    <property type="nucleotide sequence ID" value="NZ_FWFZ01000035.1"/>
</dbReference>
<dbReference type="Gene3D" id="3.20.20.140">
    <property type="entry name" value="Metal-dependent hydrolases"/>
    <property type="match status" value="1"/>
</dbReference>
<evidence type="ECO:0000313" key="4">
    <source>
        <dbReference type="Proteomes" id="UP000193900"/>
    </source>
</evidence>
<sequence>MTETSLRALSIIDPHLHLVNLSTGIYSRFADRMPGEPFGTDYLLDDLIADAAGGPNIVGVVHVEALPDDPLREAATVSAIAATAPFPIGLVGHADLLSNGFEPILDGLAAHPSFRGIRQVANIHPNPAFALATRDILNADGFEDGLRILGQRDLSFDMQILGHQMVRGAKVSATCPQTPIVVNHAGLWSDRTPEGWATWKAGLRLLAANPNVTIKISGLGMRDAGWTTEAIRPIVYEVLDAFGPDRSMFASNFPVDGQHAGYARIWQAFDDITAAMTSTERDRLFHGTAREVYRL</sequence>